<name>A0ABT4A7M0_9BACT</name>
<evidence type="ECO:0008006" key="3">
    <source>
        <dbReference type="Google" id="ProtNLM"/>
    </source>
</evidence>
<keyword evidence="2" id="KW-1185">Reference proteome</keyword>
<dbReference type="Proteomes" id="UP001207654">
    <property type="component" value="Unassembled WGS sequence"/>
</dbReference>
<evidence type="ECO:0000313" key="1">
    <source>
        <dbReference type="EMBL" id="MCY1077648.1"/>
    </source>
</evidence>
<organism evidence="1 2">
    <name type="scientific">Archangium lansingense</name>
    <dbReference type="NCBI Taxonomy" id="2995310"/>
    <lineage>
        <taxon>Bacteria</taxon>
        <taxon>Pseudomonadati</taxon>
        <taxon>Myxococcota</taxon>
        <taxon>Myxococcia</taxon>
        <taxon>Myxococcales</taxon>
        <taxon>Cystobacterineae</taxon>
        <taxon>Archangiaceae</taxon>
        <taxon>Archangium</taxon>
    </lineage>
</organism>
<accession>A0ABT4A7M0</accession>
<dbReference type="EMBL" id="JAPNKA010000001">
    <property type="protein sequence ID" value="MCY1077648.1"/>
    <property type="molecule type" value="Genomic_DNA"/>
</dbReference>
<gene>
    <name evidence="1" type="ORF">OV287_24555</name>
</gene>
<comment type="caution">
    <text evidence="1">The sequence shown here is derived from an EMBL/GenBank/DDBJ whole genome shotgun (WGS) entry which is preliminary data.</text>
</comment>
<proteinExistence type="predicted"/>
<evidence type="ECO:0000313" key="2">
    <source>
        <dbReference type="Proteomes" id="UP001207654"/>
    </source>
</evidence>
<dbReference type="RefSeq" id="WP_267536466.1">
    <property type="nucleotide sequence ID" value="NZ_JAPNKA010000001.1"/>
</dbReference>
<protein>
    <recommendedName>
        <fullName evidence="3">GLTT repeat-containing protein</fullName>
    </recommendedName>
</protein>
<reference evidence="1 2" key="1">
    <citation type="submission" date="2022-11" db="EMBL/GenBank/DDBJ databases">
        <title>Minimal conservation of predation-associated metabolite biosynthetic gene clusters underscores biosynthetic potential of Myxococcota including descriptions for ten novel species: Archangium lansinium sp. nov., Myxococcus landrumus sp. nov., Nannocystis bai.</title>
        <authorList>
            <person name="Ahearne A."/>
            <person name="Stevens C."/>
            <person name="Phillips K."/>
        </authorList>
    </citation>
    <scope>NUCLEOTIDE SEQUENCE [LARGE SCALE GENOMIC DNA]</scope>
    <source>
        <strain evidence="1 2">MIWBW</strain>
    </source>
</reference>
<sequence length="333" mass="36137">MQHALVELSRQVKHPPAVPSPFALLCAVFLLSTASACGPVAGPEEEQEIAAVQQTLYELNGLSPNGLAFNGLAFNGLAFNGLAFNGLAFNGLAFNGLSTAEFSSWFQTNPAMGNQVMRYIVQCAVPAGQTRSYTAPTGITYTWAGNLGLAPDWANGAPATLDEQQLISACLAAHTNKFGVRVPISVLGRNTRDEPIPYTKEELEDFSEREACFFGNLFNGGSLYTGNDGRMLHHENSSARACARSDEKDDERQPCLPIVRVRLKCDKVCEKDEAKEFYTSCTYKGITYRPITTRMRKNEVFRCGDGVCQYTESCGTGRTPDNCGKDCGPCPAP</sequence>